<dbReference type="InterPro" id="IPR001611">
    <property type="entry name" value="Leu-rich_rpt"/>
</dbReference>
<evidence type="ECO:0000256" key="4">
    <source>
        <dbReference type="SAM" id="Phobius"/>
    </source>
</evidence>
<keyword evidence="2" id="KW-0732">Signal</keyword>
<dbReference type="PANTHER" id="PTHR31450:SF4">
    <property type="entry name" value="LEUCINE-RICH REPEAT-CONTAINING PROTEIN 19"/>
    <property type="match status" value="1"/>
</dbReference>
<dbReference type="CTD" id="64922"/>
<keyword evidence="3" id="KW-0677">Repeat</keyword>
<protein>
    <submittedName>
        <fullName evidence="7">Leucine-rich repeat-containing protein 19</fullName>
    </submittedName>
</protein>
<dbReference type="SMART" id="SM00082">
    <property type="entry name" value="LRRCT"/>
    <property type="match status" value="1"/>
</dbReference>
<dbReference type="GeneID" id="129334608"/>
<dbReference type="GO" id="GO:0038023">
    <property type="term" value="F:signaling receptor activity"/>
    <property type="evidence" value="ECO:0007669"/>
    <property type="project" value="TreeGrafter"/>
</dbReference>
<sequence>MNTMFQKIIKKIWNLKLAWPSIMVAVLFLHSVNSNSETKSAAMAQTVLTLSNNNLTLNENNTKILLKNPNITELYLNYNAILVLHNYSFCSLSKLEILDVSNNFIQTVEQAAFSGLYQLIALYLQNNKIAHLDSNTFVFLKNLNILNLQNNNLGYFDIEESLNLTRVALTGNPWNCSCALLSLQSWLNNTQLIVENEKNTTCNFPDSLKTQSIKTALIFNCDKRGETEAITKFHISVNDTVAPAYNDTDGKSYSGFQPIGKSWRFLIGVLIVIVITTMLIMMAIKFPVWYRHLISYNHSRLDEYEPEMFEENFSTDMCGFPPALDTDENDSTVVFEQFHTFVPEEDGFIEDKYIDT</sequence>
<dbReference type="SMART" id="SM00369">
    <property type="entry name" value="LRR_TYP"/>
    <property type="match status" value="4"/>
</dbReference>
<dbReference type="KEGG" id="emc:129334608"/>
<dbReference type="PANTHER" id="PTHR31450">
    <property type="entry name" value="LEUCINE-RICH REPEAT-CONTAINING PROTEIN 19 LRRC19 FAMILY MEMBER"/>
    <property type="match status" value="1"/>
</dbReference>
<keyword evidence="4" id="KW-0472">Membrane</keyword>
<dbReference type="InterPro" id="IPR032675">
    <property type="entry name" value="LRR_dom_sf"/>
</dbReference>
<dbReference type="PROSITE" id="PS51450">
    <property type="entry name" value="LRR"/>
    <property type="match status" value="1"/>
</dbReference>
<reference evidence="7" key="1">
    <citation type="submission" date="2025-08" db="UniProtKB">
        <authorList>
            <consortium name="RefSeq"/>
        </authorList>
    </citation>
    <scope>IDENTIFICATION</scope>
    <source>
        <tissue evidence="7">Blood</tissue>
    </source>
</reference>
<evidence type="ECO:0000259" key="5">
    <source>
        <dbReference type="SMART" id="SM00082"/>
    </source>
</evidence>
<evidence type="ECO:0000256" key="2">
    <source>
        <dbReference type="ARBA" id="ARBA00022729"/>
    </source>
</evidence>
<organism evidence="6 7">
    <name type="scientific">Eublepharis macularius</name>
    <name type="common">Leopard gecko</name>
    <name type="synonym">Cyrtodactylus macularius</name>
    <dbReference type="NCBI Taxonomy" id="481883"/>
    <lineage>
        <taxon>Eukaryota</taxon>
        <taxon>Metazoa</taxon>
        <taxon>Chordata</taxon>
        <taxon>Craniata</taxon>
        <taxon>Vertebrata</taxon>
        <taxon>Euteleostomi</taxon>
        <taxon>Lepidosauria</taxon>
        <taxon>Squamata</taxon>
        <taxon>Bifurcata</taxon>
        <taxon>Gekkota</taxon>
        <taxon>Eublepharidae</taxon>
        <taxon>Eublepharinae</taxon>
        <taxon>Eublepharis</taxon>
    </lineage>
</organism>
<dbReference type="RefSeq" id="XP_054842791.1">
    <property type="nucleotide sequence ID" value="XM_054986816.1"/>
</dbReference>
<name>A0AA97L5P8_EUBMA</name>
<evidence type="ECO:0000313" key="6">
    <source>
        <dbReference type="Proteomes" id="UP001190640"/>
    </source>
</evidence>
<dbReference type="SUPFAM" id="SSF52058">
    <property type="entry name" value="L domain-like"/>
    <property type="match status" value="1"/>
</dbReference>
<evidence type="ECO:0000313" key="7">
    <source>
        <dbReference type="RefSeq" id="XP_054842791.1"/>
    </source>
</evidence>
<dbReference type="Proteomes" id="UP001190640">
    <property type="component" value="Chromosome 8"/>
</dbReference>
<keyword evidence="4" id="KW-0812">Transmembrane</keyword>
<dbReference type="Pfam" id="PF15176">
    <property type="entry name" value="LRR19-TM"/>
    <property type="match status" value="1"/>
</dbReference>
<dbReference type="InterPro" id="IPR000483">
    <property type="entry name" value="Cys-rich_flank_reg_C"/>
</dbReference>
<dbReference type="GO" id="GO:0005886">
    <property type="term" value="C:plasma membrane"/>
    <property type="evidence" value="ECO:0007669"/>
    <property type="project" value="TreeGrafter"/>
</dbReference>
<dbReference type="Pfam" id="PF13855">
    <property type="entry name" value="LRR_8"/>
    <property type="match status" value="1"/>
</dbReference>
<feature type="domain" description="LRRCT" evidence="5">
    <location>
        <begin position="172"/>
        <end position="222"/>
    </location>
</feature>
<dbReference type="InterPro" id="IPR003591">
    <property type="entry name" value="Leu-rich_rpt_typical-subtyp"/>
</dbReference>
<evidence type="ECO:0000256" key="3">
    <source>
        <dbReference type="ARBA" id="ARBA00022737"/>
    </source>
</evidence>
<gene>
    <name evidence="7" type="primary">LRRC19</name>
</gene>
<keyword evidence="6" id="KW-1185">Reference proteome</keyword>
<dbReference type="Gene3D" id="3.80.10.10">
    <property type="entry name" value="Ribonuclease Inhibitor"/>
    <property type="match status" value="1"/>
</dbReference>
<dbReference type="GO" id="GO:1901224">
    <property type="term" value="P:positive regulation of non-canonical NF-kappaB signal transduction"/>
    <property type="evidence" value="ECO:0007669"/>
    <property type="project" value="TreeGrafter"/>
</dbReference>
<evidence type="ECO:0000256" key="1">
    <source>
        <dbReference type="ARBA" id="ARBA00022614"/>
    </source>
</evidence>
<keyword evidence="1" id="KW-0433">Leucine-rich repeat</keyword>
<feature type="transmembrane region" description="Helical" evidence="4">
    <location>
        <begin position="263"/>
        <end position="284"/>
    </location>
</feature>
<accession>A0AA97L5P8</accession>
<dbReference type="AlphaFoldDB" id="A0AA97L5P8"/>
<proteinExistence type="predicted"/>
<keyword evidence="4" id="KW-1133">Transmembrane helix</keyword>